<evidence type="ECO:0000256" key="7">
    <source>
        <dbReference type="SAM" id="MobiDB-lite"/>
    </source>
</evidence>
<dbReference type="GO" id="GO:0031211">
    <property type="term" value="C:endoplasmic reticulum palmitoyltransferase complex"/>
    <property type="evidence" value="ECO:0007669"/>
    <property type="project" value="TreeGrafter"/>
</dbReference>
<dbReference type="PANTHER" id="PTHR13254">
    <property type="entry name" value="GOLGI AUTOANTIGEN, GOLGIN SUBFAMILY A, 7"/>
    <property type="match status" value="1"/>
</dbReference>
<feature type="compositionally biased region" description="Polar residues" evidence="7">
    <location>
        <begin position="130"/>
        <end position="140"/>
    </location>
</feature>
<evidence type="ECO:0000256" key="1">
    <source>
        <dbReference type="ARBA" id="ARBA00004406"/>
    </source>
</evidence>
<sequence length="310" mass="34104">MTGIMQVDGLKGTFPEQAHIPDRSQGAGADAGRAGADTALRIHDEPVSPTEDGIAVSYSSWDSHRDESPSDSSKDTESKDVPSVSAALNAAFGSPAVPEDVADTAGDAPEHPLAFNTHPPSPPPWEHINPPSSGAQRDGFSSANTRVVHDFTGKPIRSRPVVPFSSYYFGPPPPEAAYGTPPMGQIGMHHPREVVRIERDYTGGELIQFAPTYPLELEGRLTPTQFLETVNAINERLIEAHSLRHAAIDNALAFFSLQLSRLVFMSHYDKEMQRLQSLIQDLNTRLYNPVGLHIRWPRKVAFLFLEIEYY</sequence>
<dbReference type="PANTHER" id="PTHR13254:SF0">
    <property type="entry name" value="GOLGIN SUBFAMILY A MEMBER 7_ERF4 DOMAIN-CONTAINING PROTEIN"/>
    <property type="match status" value="1"/>
</dbReference>
<keyword evidence="10" id="KW-1185">Reference proteome</keyword>
<comment type="similarity">
    <text evidence="2">Belongs to the ERF4 family.</text>
</comment>
<dbReference type="RefSeq" id="XP_027609606.1">
    <property type="nucleotide sequence ID" value="XM_027753805.1"/>
</dbReference>
<feature type="domain" description="Golgin subfamily A member 7/ERF4" evidence="8">
    <location>
        <begin position="194"/>
        <end position="306"/>
    </location>
</feature>
<feature type="compositionally biased region" description="Low complexity" evidence="7">
    <location>
        <begin position="26"/>
        <end position="39"/>
    </location>
</feature>
<dbReference type="Pfam" id="PF10256">
    <property type="entry name" value="Erf4"/>
    <property type="match status" value="1"/>
</dbReference>
<dbReference type="AlphaFoldDB" id="A0A401G979"/>
<evidence type="ECO:0000313" key="10">
    <source>
        <dbReference type="Proteomes" id="UP000287166"/>
    </source>
</evidence>
<evidence type="ECO:0000256" key="4">
    <source>
        <dbReference type="ARBA" id="ARBA00018463"/>
    </source>
</evidence>
<keyword evidence="6" id="KW-0472">Membrane</keyword>
<dbReference type="GO" id="GO:0005789">
    <property type="term" value="C:endoplasmic reticulum membrane"/>
    <property type="evidence" value="ECO:0007669"/>
    <property type="project" value="UniProtKB-SubCell"/>
</dbReference>
<proteinExistence type="inferred from homology"/>
<evidence type="ECO:0000256" key="3">
    <source>
        <dbReference type="ARBA" id="ARBA00011396"/>
    </source>
</evidence>
<keyword evidence="5" id="KW-0256">Endoplasmic reticulum</keyword>
<comment type="subunit">
    <text evidence="3">Interacts with ERF2.</text>
</comment>
<evidence type="ECO:0000256" key="5">
    <source>
        <dbReference type="ARBA" id="ARBA00022824"/>
    </source>
</evidence>
<dbReference type="InterPro" id="IPR019383">
    <property type="entry name" value="Golgin_A_7/ERF4"/>
</dbReference>
<dbReference type="STRING" id="139825.A0A401G979"/>
<evidence type="ECO:0000259" key="8">
    <source>
        <dbReference type="Pfam" id="PF10256"/>
    </source>
</evidence>
<evidence type="ECO:0000313" key="9">
    <source>
        <dbReference type="EMBL" id="GBE78693.1"/>
    </source>
</evidence>
<dbReference type="EMBL" id="BFAD01000001">
    <property type="protein sequence ID" value="GBE78693.1"/>
    <property type="molecule type" value="Genomic_DNA"/>
</dbReference>
<comment type="subcellular location">
    <subcellularLocation>
        <location evidence="1">Endoplasmic reticulum membrane</location>
        <topology evidence="1">Peripheral membrane protein</topology>
    </subcellularLocation>
</comment>
<evidence type="ECO:0000256" key="6">
    <source>
        <dbReference type="ARBA" id="ARBA00023136"/>
    </source>
</evidence>
<dbReference type="GeneID" id="38775610"/>
<accession>A0A401G979</accession>
<feature type="region of interest" description="Disordered" evidence="7">
    <location>
        <begin position="1"/>
        <end position="140"/>
    </location>
</feature>
<dbReference type="GO" id="GO:0006612">
    <property type="term" value="P:protein targeting to membrane"/>
    <property type="evidence" value="ECO:0007669"/>
    <property type="project" value="TreeGrafter"/>
</dbReference>
<comment type="caution">
    <text evidence="9">The sequence shown here is derived from an EMBL/GenBank/DDBJ whole genome shotgun (WGS) entry which is preliminary data.</text>
</comment>
<protein>
    <recommendedName>
        <fullName evidence="4">Ras modification protein ERF4</fullName>
    </recommendedName>
</protein>
<name>A0A401G979_9APHY</name>
<dbReference type="OrthoDB" id="2190159at2759"/>
<dbReference type="Proteomes" id="UP000287166">
    <property type="component" value="Unassembled WGS sequence"/>
</dbReference>
<reference evidence="9 10" key="1">
    <citation type="journal article" date="2018" name="Sci. Rep.">
        <title>Genome sequence of the cauliflower mushroom Sparassis crispa (Hanabiratake) and its association with beneficial usage.</title>
        <authorList>
            <person name="Kiyama R."/>
            <person name="Furutani Y."/>
            <person name="Kawaguchi K."/>
            <person name="Nakanishi T."/>
        </authorList>
    </citation>
    <scope>NUCLEOTIDE SEQUENCE [LARGE SCALE GENOMIC DNA]</scope>
</reference>
<gene>
    <name evidence="9" type="ORF">SCP_0115840</name>
</gene>
<feature type="compositionally biased region" description="Basic and acidic residues" evidence="7">
    <location>
        <begin position="62"/>
        <end position="80"/>
    </location>
</feature>
<dbReference type="InterPro" id="IPR051371">
    <property type="entry name" value="Ras_palmitoyltransferase"/>
</dbReference>
<evidence type="ECO:0000256" key="2">
    <source>
        <dbReference type="ARBA" id="ARBA00007732"/>
    </source>
</evidence>
<dbReference type="InParanoid" id="A0A401G979"/>
<organism evidence="9 10">
    <name type="scientific">Sparassis crispa</name>
    <dbReference type="NCBI Taxonomy" id="139825"/>
    <lineage>
        <taxon>Eukaryota</taxon>
        <taxon>Fungi</taxon>
        <taxon>Dikarya</taxon>
        <taxon>Basidiomycota</taxon>
        <taxon>Agaricomycotina</taxon>
        <taxon>Agaricomycetes</taxon>
        <taxon>Polyporales</taxon>
        <taxon>Sparassidaceae</taxon>
        <taxon>Sparassis</taxon>
    </lineage>
</organism>